<evidence type="ECO:0000313" key="2">
    <source>
        <dbReference type="Proteomes" id="UP001055439"/>
    </source>
</evidence>
<name>A0A9E7EPD3_9LILI</name>
<evidence type="ECO:0000313" key="1">
    <source>
        <dbReference type="EMBL" id="URD80771.1"/>
    </source>
</evidence>
<dbReference type="AlphaFoldDB" id="A0A9E7EPD3"/>
<organism evidence="1 2">
    <name type="scientific">Musa troglodytarum</name>
    <name type="common">fe'i banana</name>
    <dbReference type="NCBI Taxonomy" id="320322"/>
    <lineage>
        <taxon>Eukaryota</taxon>
        <taxon>Viridiplantae</taxon>
        <taxon>Streptophyta</taxon>
        <taxon>Embryophyta</taxon>
        <taxon>Tracheophyta</taxon>
        <taxon>Spermatophyta</taxon>
        <taxon>Magnoliopsida</taxon>
        <taxon>Liliopsida</taxon>
        <taxon>Zingiberales</taxon>
        <taxon>Musaceae</taxon>
        <taxon>Musa</taxon>
    </lineage>
</organism>
<accession>A0A9E7EPD3</accession>
<dbReference type="EMBL" id="CP097503">
    <property type="protein sequence ID" value="URD80771.1"/>
    <property type="molecule type" value="Genomic_DNA"/>
</dbReference>
<proteinExistence type="predicted"/>
<keyword evidence="2" id="KW-1185">Reference proteome</keyword>
<reference evidence="1" key="1">
    <citation type="submission" date="2022-05" db="EMBL/GenBank/DDBJ databases">
        <title>The Musa troglodytarum L. genome provides insights into the mechanism of non-climacteric behaviour and enrichment of carotenoids.</title>
        <authorList>
            <person name="Wang J."/>
        </authorList>
    </citation>
    <scope>NUCLEOTIDE SEQUENCE</scope>
    <source>
        <tissue evidence="1">Leaf</tissue>
    </source>
</reference>
<dbReference type="Proteomes" id="UP001055439">
    <property type="component" value="Chromosome 10"/>
</dbReference>
<protein>
    <submittedName>
        <fullName evidence="1">Uncharacterized protein</fullName>
    </submittedName>
</protein>
<gene>
    <name evidence="1" type="ORF">MUK42_22740</name>
</gene>
<sequence>MLVPKKAGECFTFYRNLEAGFVWKEDRKGNQITCGNVQEAGGKREEHGHGMSAFGKDDITAGLKSLSKNLTCHILQCNKELKEEGIRQAKPRISRTLQKVAENTWCARIQQKR</sequence>